<protein>
    <submittedName>
        <fullName evidence="2">Uncharacterized protein</fullName>
    </submittedName>
</protein>
<reference evidence="2 3" key="1">
    <citation type="journal article" date="2017" name="Int. J. Syst. Evol. Microbiol.">
        <title>Mycobacterium talmoniae sp. nov., a slowly growing mycobacterium isolated from human respiratory samples.</title>
        <authorList>
            <person name="Davidson R.M."/>
            <person name="DeGroote M.A."/>
            <person name="Marola J.L."/>
            <person name="Buss S."/>
            <person name="Jones V."/>
            <person name="McNeil M.R."/>
            <person name="Freifeld A.G."/>
            <person name="Elaine Epperson L."/>
            <person name="Hasan N.A."/>
            <person name="Jackson M."/>
            <person name="Iwen P.C."/>
            <person name="Salfinger M."/>
            <person name="Strong M."/>
        </authorList>
    </citation>
    <scope>NUCLEOTIDE SEQUENCE [LARGE SCALE GENOMIC DNA]</scope>
    <source>
        <strain evidence="2 3">ATCC BAA-2683</strain>
    </source>
</reference>
<organism evidence="2 3">
    <name type="scientific">Mycobacterium talmoniae</name>
    <dbReference type="NCBI Taxonomy" id="1858794"/>
    <lineage>
        <taxon>Bacteria</taxon>
        <taxon>Bacillati</taxon>
        <taxon>Actinomycetota</taxon>
        <taxon>Actinomycetes</taxon>
        <taxon>Mycobacteriales</taxon>
        <taxon>Mycobacteriaceae</taxon>
        <taxon>Mycobacterium</taxon>
    </lineage>
</organism>
<dbReference type="AlphaFoldDB" id="A0A2S8BS06"/>
<evidence type="ECO:0000313" key="3">
    <source>
        <dbReference type="Proteomes" id="UP000238296"/>
    </source>
</evidence>
<name>A0A2S8BS06_9MYCO</name>
<sequence>MHTALHQPLLEHRREIHERFDGDADHPLTEQPAQLVPPSGQGRGGQRQQGGHAQVAVLADVAPDLGQLRVGQRGPLGQQTQQRFPHRQLQLARQLGIGDTVGDQPQLLFEPVVADQGDQGTPLVVVVAQQVTHRAAVRVRTRQRGQVPPADQTVGLPGQPFEHAGVGEPVEGIDAPRASRGELRLNRHPAHERGVQRHLDDVTDLAVVDPQRRRHHQRGEDLAARKPVQGSLLDPPQVAAAVMVVGGQAVPVVLQVHLDPLPVRGEQVE</sequence>
<proteinExistence type="predicted"/>
<accession>A0A2S8BS06</accession>
<feature type="region of interest" description="Disordered" evidence="1">
    <location>
        <begin position="23"/>
        <end position="53"/>
    </location>
</feature>
<evidence type="ECO:0000256" key="1">
    <source>
        <dbReference type="SAM" id="MobiDB-lite"/>
    </source>
</evidence>
<gene>
    <name evidence="2" type="ORF">C1Y40_00323</name>
</gene>
<comment type="caution">
    <text evidence="2">The sequence shown here is derived from an EMBL/GenBank/DDBJ whole genome shotgun (WGS) entry which is preliminary data.</text>
</comment>
<dbReference type="Proteomes" id="UP000238296">
    <property type="component" value="Unassembled WGS sequence"/>
</dbReference>
<dbReference type="EMBL" id="PPEA01000052">
    <property type="protein sequence ID" value="PQM49458.1"/>
    <property type="molecule type" value="Genomic_DNA"/>
</dbReference>
<evidence type="ECO:0000313" key="2">
    <source>
        <dbReference type="EMBL" id="PQM49458.1"/>
    </source>
</evidence>